<dbReference type="Proteomes" id="UP000632222">
    <property type="component" value="Unassembled WGS sequence"/>
</dbReference>
<accession>A0ABQ2CXH8</accession>
<feature type="compositionally biased region" description="Low complexity" evidence="1">
    <location>
        <begin position="176"/>
        <end position="195"/>
    </location>
</feature>
<proteinExistence type="predicted"/>
<reference evidence="4" key="1">
    <citation type="journal article" date="2019" name="Int. J. Syst. Evol. Microbiol.">
        <title>The Global Catalogue of Microorganisms (GCM) 10K type strain sequencing project: providing services to taxonomists for standard genome sequencing and annotation.</title>
        <authorList>
            <consortium name="The Broad Institute Genomics Platform"/>
            <consortium name="The Broad Institute Genome Sequencing Center for Infectious Disease"/>
            <person name="Wu L."/>
            <person name="Ma J."/>
        </authorList>
    </citation>
    <scope>NUCLEOTIDE SEQUENCE [LARGE SCALE GENOMIC DNA]</scope>
    <source>
        <strain evidence="4">JCM 14370</strain>
    </source>
</reference>
<gene>
    <name evidence="3" type="ORF">GCM10008938_16070</name>
</gene>
<keyword evidence="2" id="KW-0472">Membrane</keyword>
<feature type="transmembrane region" description="Helical" evidence="2">
    <location>
        <begin position="14"/>
        <end position="33"/>
    </location>
</feature>
<evidence type="ECO:0000313" key="4">
    <source>
        <dbReference type="Proteomes" id="UP000632222"/>
    </source>
</evidence>
<comment type="caution">
    <text evidence="3">The sequence shown here is derived from an EMBL/GenBank/DDBJ whole genome shotgun (WGS) entry which is preliminary data.</text>
</comment>
<feature type="region of interest" description="Disordered" evidence="1">
    <location>
        <begin position="162"/>
        <end position="197"/>
    </location>
</feature>
<name>A0ABQ2CXH8_9DEIO</name>
<feature type="region of interest" description="Disordered" evidence="1">
    <location>
        <begin position="85"/>
        <end position="112"/>
    </location>
</feature>
<evidence type="ECO:0000313" key="3">
    <source>
        <dbReference type="EMBL" id="GGJ30811.1"/>
    </source>
</evidence>
<dbReference type="EMBL" id="BMOD01000004">
    <property type="protein sequence ID" value="GGJ30811.1"/>
    <property type="molecule type" value="Genomic_DNA"/>
</dbReference>
<evidence type="ECO:0000256" key="2">
    <source>
        <dbReference type="SAM" id="Phobius"/>
    </source>
</evidence>
<dbReference type="RefSeq" id="WP_189002160.1">
    <property type="nucleotide sequence ID" value="NZ_BMOD01000004.1"/>
</dbReference>
<organism evidence="3 4">
    <name type="scientific">Deinococcus roseus</name>
    <dbReference type="NCBI Taxonomy" id="392414"/>
    <lineage>
        <taxon>Bacteria</taxon>
        <taxon>Thermotogati</taxon>
        <taxon>Deinococcota</taxon>
        <taxon>Deinococci</taxon>
        <taxon>Deinococcales</taxon>
        <taxon>Deinococcaceae</taxon>
        <taxon>Deinococcus</taxon>
    </lineage>
</organism>
<keyword evidence="2" id="KW-1133">Transmembrane helix</keyword>
<keyword evidence="2" id="KW-0812">Transmembrane</keyword>
<evidence type="ECO:0000256" key="1">
    <source>
        <dbReference type="SAM" id="MobiDB-lite"/>
    </source>
</evidence>
<protein>
    <submittedName>
        <fullName evidence="3">Uncharacterized protein</fullName>
    </submittedName>
</protein>
<keyword evidence="4" id="KW-1185">Reference proteome</keyword>
<sequence length="332" mass="34287">MTGPVNKSPVSQPLIWVIVGLLAVAGGGAYYVLNQQPAPDPEVITPLPPVDPNTGPVQTGKPLVVKDLPFLTTVNREVDVVLGPDTEAGVGPSNRTSNPFIPVTIPPSTLVPDTTTAVNPTQTIPDFNTTPIPVNTSPTITIPNTNTLPSGNTNTGGITTTPPIVLPSTGQPVKITPPSTNGTTGTTGTNRGSNTIKALPLPAPSVVQPGTSSTGFAVPEQNTTVISAPTPVLISSLVIPAPPQKDTPQPDEPVTPPKESELLKTANELQLAFSSVVIGPNSTAIFNSKNGYLMAAAGQKLAGTDILVKSISQQQVTLQLGEETLELTLDRR</sequence>